<protein>
    <submittedName>
        <fullName evidence="2">Uncharacterized protein</fullName>
    </submittedName>
</protein>
<proteinExistence type="predicted"/>
<feature type="transmembrane region" description="Helical" evidence="1">
    <location>
        <begin position="35"/>
        <end position="56"/>
    </location>
</feature>
<keyword evidence="1" id="KW-0472">Membrane</keyword>
<organism evidence="2 3">
    <name type="scientific">Candidatus Magasanikbacteria bacterium CG_4_10_14_0_2_um_filter_37_12</name>
    <dbReference type="NCBI Taxonomy" id="1974637"/>
    <lineage>
        <taxon>Bacteria</taxon>
        <taxon>Candidatus Magasanikiibacteriota</taxon>
    </lineage>
</organism>
<evidence type="ECO:0000313" key="2">
    <source>
        <dbReference type="EMBL" id="PIZ94855.1"/>
    </source>
</evidence>
<keyword evidence="1" id="KW-0812">Transmembrane</keyword>
<evidence type="ECO:0000256" key="1">
    <source>
        <dbReference type="SAM" id="Phobius"/>
    </source>
</evidence>
<keyword evidence="1" id="KW-1133">Transmembrane helix</keyword>
<sequence>MLAVVTTFIASHFSEICTSALDTNTGLRVGECAPHWSSITFIVLIVVAIYTLAVFFGKKIQINTHCYKLYWQQKNDNLGCFVIQSN</sequence>
<gene>
    <name evidence="2" type="ORF">COX81_02360</name>
</gene>
<comment type="caution">
    <text evidence="2">The sequence shown here is derived from an EMBL/GenBank/DDBJ whole genome shotgun (WGS) entry which is preliminary data.</text>
</comment>
<dbReference type="EMBL" id="PFPK01000027">
    <property type="protein sequence ID" value="PIZ94855.1"/>
    <property type="molecule type" value="Genomic_DNA"/>
</dbReference>
<reference evidence="3" key="1">
    <citation type="submission" date="2017-09" db="EMBL/GenBank/DDBJ databases">
        <title>Depth-based differentiation of microbial function through sediment-hosted aquifers and enrichment of novel symbionts in the deep terrestrial subsurface.</title>
        <authorList>
            <person name="Probst A.J."/>
            <person name="Ladd B."/>
            <person name="Jarett J.K."/>
            <person name="Geller-Mcgrath D.E."/>
            <person name="Sieber C.M.K."/>
            <person name="Emerson J.B."/>
            <person name="Anantharaman K."/>
            <person name="Thomas B.C."/>
            <person name="Malmstrom R."/>
            <person name="Stieglmeier M."/>
            <person name="Klingl A."/>
            <person name="Woyke T."/>
            <person name="Ryan C.M."/>
            <person name="Banfield J.F."/>
        </authorList>
    </citation>
    <scope>NUCLEOTIDE SEQUENCE [LARGE SCALE GENOMIC DNA]</scope>
</reference>
<dbReference type="AlphaFoldDB" id="A0A2M7V7Y5"/>
<accession>A0A2M7V7Y5</accession>
<dbReference type="Proteomes" id="UP000228568">
    <property type="component" value="Unassembled WGS sequence"/>
</dbReference>
<name>A0A2M7V7Y5_9BACT</name>
<evidence type="ECO:0000313" key="3">
    <source>
        <dbReference type="Proteomes" id="UP000228568"/>
    </source>
</evidence>